<accession>A0AAD4R8G3</accession>
<keyword evidence="1" id="KW-0812">Transmembrane</keyword>
<reference evidence="3" key="1">
    <citation type="submission" date="2022-01" db="EMBL/GenBank/DDBJ databases">
        <title>Genome Sequence Resource for Two Populations of Ditylenchus destructor, the Migratory Endoparasitic Phytonematode.</title>
        <authorList>
            <person name="Zhang H."/>
            <person name="Lin R."/>
            <person name="Xie B."/>
        </authorList>
    </citation>
    <scope>NUCLEOTIDE SEQUENCE</scope>
    <source>
        <strain evidence="3">BazhouSP</strain>
    </source>
</reference>
<name>A0AAD4R8G3_9BILA</name>
<evidence type="ECO:0000256" key="1">
    <source>
        <dbReference type="SAM" id="Phobius"/>
    </source>
</evidence>
<keyword evidence="1" id="KW-1133">Transmembrane helix</keyword>
<keyword evidence="4" id="KW-1185">Reference proteome</keyword>
<evidence type="ECO:0000313" key="4">
    <source>
        <dbReference type="Proteomes" id="UP001201812"/>
    </source>
</evidence>
<dbReference type="EMBL" id="JAKKPZ010000010">
    <property type="protein sequence ID" value="KAI1716478.1"/>
    <property type="molecule type" value="Genomic_DNA"/>
</dbReference>
<feature type="domain" description="Ribophorin II C-terminal" evidence="2">
    <location>
        <begin position="3"/>
        <end position="57"/>
    </location>
</feature>
<comment type="caution">
    <text evidence="3">The sequence shown here is derived from an EMBL/GenBank/DDBJ whole genome shotgun (WGS) entry which is preliminary data.</text>
</comment>
<protein>
    <submittedName>
        <fullName evidence="3">Oligosaccharyltransferase subunit ribophorin II domain-containing protein</fullName>
    </submittedName>
</protein>
<sequence>MWAAIVFHLSLGTVFLAYGAFWLEFTNMVGLLKLVAFIALILFLTGNKILCAIHSERRLFKEDKIAGIEEVIERKEEMEEEMLHDEGIYESDILYHLEDFLRERGGLIGESESAESDNEAANS</sequence>
<dbReference type="InterPro" id="IPR056790">
    <property type="entry name" value="Ribophorin_II_C"/>
</dbReference>
<dbReference type="AlphaFoldDB" id="A0AAD4R8G3"/>
<evidence type="ECO:0000313" key="3">
    <source>
        <dbReference type="EMBL" id="KAI1716478.1"/>
    </source>
</evidence>
<gene>
    <name evidence="3" type="ORF">DdX_07534</name>
</gene>
<keyword evidence="1" id="KW-0472">Membrane</keyword>
<feature type="transmembrane region" description="Helical" evidence="1">
    <location>
        <begin position="29"/>
        <end position="51"/>
    </location>
</feature>
<evidence type="ECO:0000259" key="2">
    <source>
        <dbReference type="Pfam" id="PF25147"/>
    </source>
</evidence>
<dbReference type="Pfam" id="PF25147">
    <property type="entry name" value="Ribophorin_II_C"/>
    <property type="match status" value="1"/>
</dbReference>
<dbReference type="Proteomes" id="UP001201812">
    <property type="component" value="Unassembled WGS sequence"/>
</dbReference>
<organism evidence="3 4">
    <name type="scientific">Ditylenchus destructor</name>
    <dbReference type="NCBI Taxonomy" id="166010"/>
    <lineage>
        <taxon>Eukaryota</taxon>
        <taxon>Metazoa</taxon>
        <taxon>Ecdysozoa</taxon>
        <taxon>Nematoda</taxon>
        <taxon>Chromadorea</taxon>
        <taxon>Rhabditida</taxon>
        <taxon>Tylenchina</taxon>
        <taxon>Tylenchomorpha</taxon>
        <taxon>Sphaerularioidea</taxon>
        <taxon>Anguinidae</taxon>
        <taxon>Anguininae</taxon>
        <taxon>Ditylenchus</taxon>
    </lineage>
</organism>
<proteinExistence type="predicted"/>